<dbReference type="OrthoDB" id="9813383at2"/>
<dbReference type="GO" id="GO:0016740">
    <property type="term" value="F:transferase activity"/>
    <property type="evidence" value="ECO:0007669"/>
    <property type="project" value="UniProtKB-KW"/>
</dbReference>
<feature type="domain" description="Glutamine amidotransferase" evidence="1">
    <location>
        <begin position="35"/>
        <end position="181"/>
    </location>
</feature>
<keyword evidence="2" id="KW-0315">Glutamine amidotransferase</keyword>
<gene>
    <name evidence="2" type="ORF">SAMN05216287_0932</name>
</gene>
<keyword evidence="2" id="KW-0808">Transferase</keyword>
<dbReference type="PROSITE" id="PS51273">
    <property type="entry name" value="GATASE_TYPE_1"/>
    <property type="match status" value="1"/>
</dbReference>
<dbReference type="GO" id="GO:0005829">
    <property type="term" value="C:cytosol"/>
    <property type="evidence" value="ECO:0007669"/>
    <property type="project" value="TreeGrafter"/>
</dbReference>
<dbReference type="EMBL" id="FNNU01000001">
    <property type="protein sequence ID" value="SDW41178.1"/>
    <property type="molecule type" value="Genomic_DNA"/>
</dbReference>
<evidence type="ECO:0000313" key="2">
    <source>
        <dbReference type="EMBL" id="SDW41178.1"/>
    </source>
</evidence>
<name>A0A1H2TBD8_9PSED</name>
<dbReference type="STRING" id="1007099.SAMN05216287_0932"/>
<dbReference type="InterPro" id="IPR017926">
    <property type="entry name" value="GATASE"/>
</dbReference>
<dbReference type="Proteomes" id="UP000243778">
    <property type="component" value="Unassembled WGS sequence"/>
</dbReference>
<evidence type="ECO:0000313" key="3">
    <source>
        <dbReference type="Proteomes" id="UP000243778"/>
    </source>
</evidence>
<dbReference type="Gene3D" id="3.40.50.880">
    <property type="match status" value="1"/>
</dbReference>
<keyword evidence="3" id="KW-1185">Reference proteome</keyword>
<dbReference type="PANTHER" id="PTHR42695:SF5">
    <property type="entry name" value="GLUTAMINE AMIDOTRANSFERASE YLR126C-RELATED"/>
    <property type="match status" value="1"/>
</dbReference>
<dbReference type="RefSeq" id="WP_090225002.1">
    <property type="nucleotide sequence ID" value="NZ_CAURGU010000032.1"/>
</dbReference>
<dbReference type="Pfam" id="PF00117">
    <property type="entry name" value="GATase"/>
    <property type="match status" value="1"/>
</dbReference>
<evidence type="ECO:0000259" key="1">
    <source>
        <dbReference type="Pfam" id="PF00117"/>
    </source>
</evidence>
<dbReference type="CDD" id="cd01741">
    <property type="entry name" value="GATase1_1"/>
    <property type="match status" value="1"/>
</dbReference>
<accession>A0A1H2TBD8</accession>
<dbReference type="InterPro" id="IPR044992">
    <property type="entry name" value="ChyE-like"/>
</dbReference>
<dbReference type="InterPro" id="IPR029062">
    <property type="entry name" value="Class_I_gatase-like"/>
</dbReference>
<dbReference type="FunFam" id="3.40.50.880:FF:000033">
    <property type="entry name" value="Glutamine amidotransferase class-I"/>
    <property type="match status" value="1"/>
</dbReference>
<dbReference type="PANTHER" id="PTHR42695">
    <property type="entry name" value="GLUTAMINE AMIDOTRANSFERASE YLR126C-RELATED"/>
    <property type="match status" value="1"/>
</dbReference>
<protein>
    <submittedName>
        <fullName evidence="2">GMP synthase-Glutamine amidotransferase</fullName>
    </submittedName>
</protein>
<sequence length="235" mass="26017">MRVSILQHASFEGLGRIGPWLESRALWARVHALYENAALPEIDDFDLLIVLGGPMDVDDEADYPWLSAEKRLIRETLKTQKRLLGIGFGGQLIADALGARVRDVGQAEVGWWPVEKYAQAQSSPLGRMLPQRLMALHWHERNFELPSGAIPLYGSAACECQGFIWKERVIALQYHLESTPDSIEALLGACAEDLQGRGAVQDAAAIRQGLSLCSTLKISLFRLLDYLSGPHAAMR</sequence>
<organism evidence="2 3">
    <name type="scientific">Pseudomonas kuykendallii</name>
    <dbReference type="NCBI Taxonomy" id="1007099"/>
    <lineage>
        <taxon>Bacteria</taxon>
        <taxon>Pseudomonadati</taxon>
        <taxon>Pseudomonadota</taxon>
        <taxon>Gammaproteobacteria</taxon>
        <taxon>Pseudomonadales</taxon>
        <taxon>Pseudomonadaceae</taxon>
        <taxon>Pseudomonas</taxon>
    </lineage>
</organism>
<proteinExistence type="predicted"/>
<dbReference type="SUPFAM" id="SSF52317">
    <property type="entry name" value="Class I glutamine amidotransferase-like"/>
    <property type="match status" value="1"/>
</dbReference>
<reference evidence="3" key="1">
    <citation type="submission" date="2016-10" db="EMBL/GenBank/DDBJ databases">
        <authorList>
            <person name="Varghese N."/>
            <person name="Submissions S."/>
        </authorList>
    </citation>
    <scope>NUCLEOTIDE SEQUENCE [LARGE SCALE GENOMIC DNA]</scope>
    <source>
        <strain evidence="3">NRRL B-59562</strain>
    </source>
</reference>
<dbReference type="AlphaFoldDB" id="A0A1H2TBD8"/>